<name>A2ER31_TRIV3</name>
<dbReference type="SMR" id="A2ER31"/>
<dbReference type="VEuPathDB" id="TrichDB:TVAG_016930"/>
<dbReference type="GO" id="GO:0005524">
    <property type="term" value="F:ATP binding"/>
    <property type="evidence" value="ECO:0007669"/>
    <property type="project" value="UniProtKB-KW"/>
</dbReference>
<dbReference type="RefSeq" id="XP_001317144.1">
    <property type="nucleotide sequence ID" value="XM_001317109.1"/>
</dbReference>
<dbReference type="AlphaFoldDB" id="A2ER31"/>
<keyword evidence="1 6" id="KW-0436">Ligase</keyword>
<dbReference type="PANTHER" id="PTHR12241">
    <property type="entry name" value="TUBULIN POLYGLUTAMYLASE"/>
    <property type="match status" value="1"/>
</dbReference>
<dbReference type="Proteomes" id="UP000001542">
    <property type="component" value="Unassembled WGS sequence"/>
</dbReference>
<sequence>MQQLYDLFLTAPLPYTYVRIPQPDEPDNVPKFPIRFYVNKVITNLTRSAFKHAGFTPTTSPRQWNASWGRQYQEKEYTKCQNWQKINHYAGAFLMGRKDNLHKRMKELSSRGEDLNDFYPRSYLLPEDQEDLNKVWNTKKLWIVKPSASSRGRGIHLVNSEVDEIPTTPGIVQTYIEHPLLITQRKFDMRLYALVTSCDPLRIYMHKAGLARFCTHKYNLDGDYNDTHMHLTNFSLNKDDENFNRCDSDVESIEDSKWSLPFFMNHLKENGYDCNLIMERLEHVTISSIIAGMMAIRKHHQKLIPHRHTSYEMYGIDIMFDENLCPHLIEINISPAMSGNDSKLDTAIKYPLMLDLLRMARIIDCDPCKKYPCPGVDMIDDAWRDSTSDDRQEEVLVQKKDGWKEPTFGDITMIRDFIEEQPRLGGFRRVFPRRKTMANYVPCFEKLSYFDTMFQAWIGMPSKDRFRVISENFESYKTQMEGIVQDAATFE</sequence>
<dbReference type="OrthoDB" id="202825at2759"/>
<dbReference type="EMBL" id="DS113462">
    <property type="protein sequence ID" value="EAY04921.1"/>
    <property type="molecule type" value="Genomic_DNA"/>
</dbReference>
<dbReference type="GO" id="GO:0015631">
    <property type="term" value="F:tubulin binding"/>
    <property type="evidence" value="ECO:0000318"/>
    <property type="project" value="GO_Central"/>
</dbReference>
<dbReference type="GO" id="GO:0070740">
    <property type="term" value="F:tubulin-glutamic acid ligase activity"/>
    <property type="evidence" value="ECO:0000318"/>
    <property type="project" value="GO_Central"/>
</dbReference>
<comment type="catalytic activity">
    <reaction evidence="5">
        <text>L-glutamyl-[protein] + L-glutamate + ATP = gamma-L-glutamyl-L-glutamyl-[protein] + ADP + phosphate + H(+)</text>
        <dbReference type="Rhea" id="RHEA:60144"/>
        <dbReference type="Rhea" id="RHEA-COMP:10208"/>
        <dbReference type="Rhea" id="RHEA-COMP:15517"/>
        <dbReference type="ChEBI" id="CHEBI:15378"/>
        <dbReference type="ChEBI" id="CHEBI:29973"/>
        <dbReference type="ChEBI" id="CHEBI:29985"/>
        <dbReference type="ChEBI" id="CHEBI:30616"/>
        <dbReference type="ChEBI" id="CHEBI:43474"/>
        <dbReference type="ChEBI" id="CHEBI:143622"/>
        <dbReference type="ChEBI" id="CHEBI:456216"/>
    </reaction>
    <physiologicalReaction direction="left-to-right" evidence="5">
        <dbReference type="Rhea" id="RHEA:60145"/>
    </physiologicalReaction>
</comment>
<evidence type="ECO:0000256" key="3">
    <source>
        <dbReference type="ARBA" id="ARBA00022840"/>
    </source>
</evidence>
<dbReference type="PROSITE" id="PS51221">
    <property type="entry name" value="TTL"/>
    <property type="match status" value="1"/>
</dbReference>
<keyword evidence="7" id="KW-1185">Reference proteome</keyword>
<organism evidence="6 7">
    <name type="scientific">Trichomonas vaginalis (strain ATCC PRA-98 / G3)</name>
    <dbReference type="NCBI Taxonomy" id="412133"/>
    <lineage>
        <taxon>Eukaryota</taxon>
        <taxon>Metamonada</taxon>
        <taxon>Parabasalia</taxon>
        <taxon>Trichomonadida</taxon>
        <taxon>Trichomonadidae</taxon>
        <taxon>Trichomonas</taxon>
    </lineage>
</organism>
<protein>
    <recommendedName>
        <fullName evidence="4">Tubulin--tyrosine ligase-like protein 5</fullName>
    </recommendedName>
</protein>
<dbReference type="GO" id="GO:0036064">
    <property type="term" value="C:ciliary basal body"/>
    <property type="evidence" value="ECO:0000318"/>
    <property type="project" value="GO_Central"/>
</dbReference>
<evidence type="ECO:0000256" key="5">
    <source>
        <dbReference type="ARBA" id="ARBA00049274"/>
    </source>
</evidence>
<dbReference type="InterPro" id="IPR004344">
    <property type="entry name" value="TTL/TTLL_fam"/>
</dbReference>
<dbReference type="Pfam" id="PF03133">
    <property type="entry name" value="TTL"/>
    <property type="match status" value="1"/>
</dbReference>
<evidence type="ECO:0000256" key="2">
    <source>
        <dbReference type="ARBA" id="ARBA00022741"/>
    </source>
</evidence>
<dbReference type="InParanoid" id="A2ER31"/>
<dbReference type="FunCoup" id="A2ER31">
    <property type="interactions" value="1"/>
</dbReference>
<dbReference type="KEGG" id="tva:4762786"/>
<evidence type="ECO:0000256" key="1">
    <source>
        <dbReference type="ARBA" id="ARBA00022598"/>
    </source>
</evidence>
<proteinExistence type="predicted"/>
<keyword evidence="2" id="KW-0547">Nucleotide-binding</keyword>
<keyword evidence="3" id="KW-0067">ATP-binding</keyword>
<evidence type="ECO:0000313" key="7">
    <source>
        <dbReference type="Proteomes" id="UP000001542"/>
    </source>
</evidence>
<dbReference type="OMA" id="AWHSSAN"/>
<dbReference type="eggNOG" id="KOG2156">
    <property type="taxonomic scope" value="Eukaryota"/>
</dbReference>
<gene>
    <name evidence="6" type="ORF">TVAG_016930</name>
</gene>
<reference evidence="6" key="1">
    <citation type="submission" date="2006-10" db="EMBL/GenBank/DDBJ databases">
        <authorList>
            <person name="Amadeo P."/>
            <person name="Zhao Q."/>
            <person name="Wortman J."/>
            <person name="Fraser-Liggett C."/>
            <person name="Carlton J."/>
        </authorList>
    </citation>
    <scope>NUCLEOTIDE SEQUENCE</scope>
    <source>
        <strain evidence="6">G3</strain>
    </source>
</reference>
<evidence type="ECO:0000256" key="4">
    <source>
        <dbReference type="ARBA" id="ARBA00041448"/>
    </source>
</evidence>
<accession>A2ER31</accession>
<evidence type="ECO:0000313" key="6">
    <source>
        <dbReference type="EMBL" id="EAY04921.1"/>
    </source>
</evidence>
<dbReference type="Gene3D" id="3.30.470.20">
    <property type="entry name" value="ATP-grasp fold, B domain"/>
    <property type="match status" value="1"/>
</dbReference>
<dbReference type="GO" id="GO:0000226">
    <property type="term" value="P:microtubule cytoskeleton organization"/>
    <property type="evidence" value="ECO:0000318"/>
    <property type="project" value="GO_Central"/>
</dbReference>
<reference evidence="6" key="2">
    <citation type="journal article" date="2007" name="Science">
        <title>Draft genome sequence of the sexually transmitted pathogen Trichomonas vaginalis.</title>
        <authorList>
            <person name="Carlton J.M."/>
            <person name="Hirt R.P."/>
            <person name="Silva J.C."/>
            <person name="Delcher A.L."/>
            <person name="Schatz M."/>
            <person name="Zhao Q."/>
            <person name="Wortman J.R."/>
            <person name="Bidwell S.L."/>
            <person name="Alsmark U.C.M."/>
            <person name="Besteiro S."/>
            <person name="Sicheritz-Ponten T."/>
            <person name="Noel C.J."/>
            <person name="Dacks J.B."/>
            <person name="Foster P.G."/>
            <person name="Simillion C."/>
            <person name="Van de Peer Y."/>
            <person name="Miranda-Saavedra D."/>
            <person name="Barton G.J."/>
            <person name="Westrop G.D."/>
            <person name="Mueller S."/>
            <person name="Dessi D."/>
            <person name="Fiori P.L."/>
            <person name="Ren Q."/>
            <person name="Paulsen I."/>
            <person name="Zhang H."/>
            <person name="Bastida-Corcuera F.D."/>
            <person name="Simoes-Barbosa A."/>
            <person name="Brown M.T."/>
            <person name="Hayes R.D."/>
            <person name="Mukherjee M."/>
            <person name="Okumura C.Y."/>
            <person name="Schneider R."/>
            <person name="Smith A.J."/>
            <person name="Vanacova S."/>
            <person name="Villalvazo M."/>
            <person name="Haas B.J."/>
            <person name="Pertea M."/>
            <person name="Feldblyum T.V."/>
            <person name="Utterback T.R."/>
            <person name="Shu C.L."/>
            <person name="Osoegawa K."/>
            <person name="de Jong P.J."/>
            <person name="Hrdy I."/>
            <person name="Horvathova L."/>
            <person name="Zubacova Z."/>
            <person name="Dolezal P."/>
            <person name="Malik S.B."/>
            <person name="Logsdon J.M. Jr."/>
            <person name="Henze K."/>
            <person name="Gupta A."/>
            <person name="Wang C.C."/>
            <person name="Dunne R.L."/>
            <person name="Upcroft J.A."/>
            <person name="Upcroft P."/>
            <person name="White O."/>
            <person name="Salzberg S.L."/>
            <person name="Tang P."/>
            <person name="Chiu C.-H."/>
            <person name="Lee Y.-S."/>
            <person name="Embley T.M."/>
            <person name="Coombs G.H."/>
            <person name="Mottram J.C."/>
            <person name="Tachezy J."/>
            <person name="Fraser-Liggett C.M."/>
            <person name="Johnson P.J."/>
        </authorList>
    </citation>
    <scope>NUCLEOTIDE SEQUENCE [LARGE SCALE GENOMIC DNA]</scope>
    <source>
        <strain evidence="6">G3</strain>
    </source>
</reference>
<dbReference type="PANTHER" id="PTHR12241:SF145">
    <property type="entry name" value="TUBULIN POLYGLUTAMYLASE TTLL5"/>
    <property type="match status" value="1"/>
</dbReference>
<dbReference type="VEuPathDB" id="TrichDB:TVAGG3_0535060"/>
<dbReference type="SUPFAM" id="SSF56059">
    <property type="entry name" value="Glutathione synthetase ATP-binding domain-like"/>
    <property type="match status" value="1"/>
</dbReference>